<organism evidence="1 2">
    <name type="scientific">Roridomyces roridus</name>
    <dbReference type="NCBI Taxonomy" id="1738132"/>
    <lineage>
        <taxon>Eukaryota</taxon>
        <taxon>Fungi</taxon>
        <taxon>Dikarya</taxon>
        <taxon>Basidiomycota</taxon>
        <taxon>Agaricomycotina</taxon>
        <taxon>Agaricomycetes</taxon>
        <taxon>Agaricomycetidae</taxon>
        <taxon>Agaricales</taxon>
        <taxon>Marasmiineae</taxon>
        <taxon>Mycenaceae</taxon>
        <taxon>Roridomyces</taxon>
    </lineage>
</organism>
<dbReference type="Proteomes" id="UP001221142">
    <property type="component" value="Unassembled WGS sequence"/>
</dbReference>
<evidence type="ECO:0000313" key="2">
    <source>
        <dbReference type="Proteomes" id="UP001221142"/>
    </source>
</evidence>
<accession>A0AAD7BPH4</accession>
<evidence type="ECO:0000313" key="1">
    <source>
        <dbReference type="EMBL" id="KAJ7626908.1"/>
    </source>
</evidence>
<dbReference type="AlphaFoldDB" id="A0AAD7BPH4"/>
<gene>
    <name evidence="1" type="ORF">FB45DRAFT_1029286</name>
</gene>
<proteinExistence type="predicted"/>
<protein>
    <submittedName>
        <fullName evidence="1">Uncharacterized protein</fullName>
    </submittedName>
</protein>
<name>A0AAD7BPH4_9AGAR</name>
<comment type="caution">
    <text evidence="1">The sequence shown here is derived from an EMBL/GenBank/DDBJ whole genome shotgun (WGS) entry which is preliminary data.</text>
</comment>
<keyword evidence="2" id="KW-1185">Reference proteome</keyword>
<dbReference type="EMBL" id="JARKIF010000011">
    <property type="protein sequence ID" value="KAJ7626908.1"/>
    <property type="molecule type" value="Genomic_DNA"/>
</dbReference>
<reference evidence="1" key="1">
    <citation type="submission" date="2023-03" db="EMBL/GenBank/DDBJ databases">
        <title>Massive genome expansion in bonnet fungi (Mycena s.s.) driven by repeated elements and novel gene families across ecological guilds.</title>
        <authorList>
            <consortium name="Lawrence Berkeley National Laboratory"/>
            <person name="Harder C.B."/>
            <person name="Miyauchi S."/>
            <person name="Viragh M."/>
            <person name="Kuo A."/>
            <person name="Thoen E."/>
            <person name="Andreopoulos B."/>
            <person name="Lu D."/>
            <person name="Skrede I."/>
            <person name="Drula E."/>
            <person name="Henrissat B."/>
            <person name="Morin E."/>
            <person name="Kohler A."/>
            <person name="Barry K."/>
            <person name="LaButti K."/>
            <person name="Morin E."/>
            <person name="Salamov A."/>
            <person name="Lipzen A."/>
            <person name="Mereny Z."/>
            <person name="Hegedus B."/>
            <person name="Baldrian P."/>
            <person name="Stursova M."/>
            <person name="Weitz H."/>
            <person name="Taylor A."/>
            <person name="Grigoriev I.V."/>
            <person name="Nagy L.G."/>
            <person name="Martin F."/>
            <person name="Kauserud H."/>
        </authorList>
    </citation>
    <scope>NUCLEOTIDE SEQUENCE</scope>
    <source>
        <strain evidence="1">9284</strain>
    </source>
</reference>
<sequence>MSLTFPSNIAPFIAGPHSVLVLESYNAMGGSGVSSAFLYLPNNSQAGVVISSKGLLGEVPNDRWAELMGVVEAAKIFIDEENGGGTWSRPQYVSCPTDVAYDLGPAQTKKDLTKFIVTGHEVYGDQPASVVHYYVNGTETTELEVPPEIEKMEYMVTSLSDEFLPRHPDHSPPIDDDLKKLVESVDNLARFGSHFPY</sequence>